<dbReference type="PROSITE" id="PS50850">
    <property type="entry name" value="MFS"/>
    <property type="match status" value="1"/>
</dbReference>
<dbReference type="Pfam" id="PF07690">
    <property type="entry name" value="MFS_1"/>
    <property type="match status" value="1"/>
</dbReference>
<dbReference type="EMBL" id="JACJID010000002">
    <property type="protein sequence ID" value="MBA8925808.1"/>
    <property type="molecule type" value="Genomic_DNA"/>
</dbReference>
<evidence type="ECO:0000256" key="5">
    <source>
        <dbReference type="SAM" id="Phobius"/>
    </source>
</evidence>
<feature type="transmembrane region" description="Helical" evidence="5">
    <location>
        <begin position="274"/>
        <end position="293"/>
    </location>
</feature>
<dbReference type="InterPro" id="IPR036259">
    <property type="entry name" value="MFS_trans_sf"/>
</dbReference>
<feature type="domain" description="Major facilitator superfamily (MFS) profile" evidence="6">
    <location>
        <begin position="7"/>
        <end position="388"/>
    </location>
</feature>
<gene>
    <name evidence="7" type="ORF">BC739_003007</name>
</gene>
<feature type="transmembrane region" description="Helical" evidence="5">
    <location>
        <begin position="208"/>
        <end position="231"/>
    </location>
</feature>
<keyword evidence="3 5" id="KW-1133">Transmembrane helix</keyword>
<proteinExistence type="predicted"/>
<evidence type="ECO:0000256" key="4">
    <source>
        <dbReference type="ARBA" id="ARBA00023136"/>
    </source>
</evidence>
<dbReference type="InterPro" id="IPR020846">
    <property type="entry name" value="MFS_dom"/>
</dbReference>
<evidence type="ECO:0000313" key="7">
    <source>
        <dbReference type="EMBL" id="MBA8925808.1"/>
    </source>
</evidence>
<organism evidence="7 8">
    <name type="scientific">Kutzneria viridogrisea</name>
    <dbReference type="NCBI Taxonomy" id="47990"/>
    <lineage>
        <taxon>Bacteria</taxon>
        <taxon>Bacillati</taxon>
        <taxon>Actinomycetota</taxon>
        <taxon>Actinomycetes</taxon>
        <taxon>Pseudonocardiales</taxon>
        <taxon>Pseudonocardiaceae</taxon>
        <taxon>Kutzneria</taxon>
    </lineage>
</organism>
<evidence type="ECO:0000256" key="1">
    <source>
        <dbReference type="ARBA" id="ARBA00004651"/>
    </source>
</evidence>
<evidence type="ECO:0000256" key="3">
    <source>
        <dbReference type="ARBA" id="ARBA00022989"/>
    </source>
</evidence>
<name>A0ABR6BG07_9PSEU</name>
<feature type="transmembrane region" description="Helical" evidence="5">
    <location>
        <begin position="361"/>
        <end position="382"/>
    </location>
</feature>
<accession>A0ABR6BG07</accession>
<protein>
    <submittedName>
        <fullName evidence="7">CP family cyanate transporter-like MFS transporter</fullName>
    </submittedName>
</protein>
<keyword evidence="8" id="KW-1185">Reference proteome</keyword>
<feature type="transmembrane region" description="Helical" evidence="5">
    <location>
        <begin position="70"/>
        <end position="91"/>
    </location>
</feature>
<feature type="transmembrane region" description="Helical" evidence="5">
    <location>
        <begin position="42"/>
        <end position="63"/>
    </location>
</feature>
<feature type="transmembrane region" description="Helical" evidence="5">
    <location>
        <begin position="299"/>
        <end position="321"/>
    </location>
</feature>
<feature type="transmembrane region" description="Helical" evidence="5">
    <location>
        <begin position="162"/>
        <end position="181"/>
    </location>
</feature>
<comment type="subcellular location">
    <subcellularLocation>
        <location evidence="1">Cell membrane</location>
        <topology evidence="1">Multi-pass membrane protein</topology>
    </subcellularLocation>
</comment>
<dbReference type="InterPro" id="IPR011701">
    <property type="entry name" value="MFS"/>
</dbReference>
<sequence length="388" mass="39336">MALVGSGLLAVAVALAATNLRISVTSTSSVLADISHGLAASPAWTSAITAAPSVCFGLAAVLAPWLARRLGSGSAIAVSLAVLLVGLLVRVAGGPTVLLVGTFAASSGIAVCNVLIPVVVKESFPKRLGLVTGIYSAALAAGSASAAALTPPLSTALGGWRLGLAVWAAPVLLALVVWLIGARRTVVVAGSSSTSAQERRRSMFRSPLAWVATLLFAAQSTYAYVIMGWLPQILRDSGIDRDTAGMLLGVTMVVAVPLNLFVPALAARLKSQSALVVLMTVVPAIGVVGLLSAPTAAPLLWTLLLGLGTGIFPVVLTMMALRTRTSTETAQLSAMAQGVGYLISSVGPFATGLVHGALGSWTVPLLLVLAVLLVQAVLGAVFGRPRFV</sequence>
<dbReference type="Gene3D" id="1.20.1250.20">
    <property type="entry name" value="MFS general substrate transporter like domains"/>
    <property type="match status" value="1"/>
</dbReference>
<feature type="transmembrane region" description="Helical" evidence="5">
    <location>
        <begin position="333"/>
        <end position="355"/>
    </location>
</feature>
<keyword evidence="2 5" id="KW-0812">Transmembrane</keyword>
<evidence type="ECO:0000259" key="6">
    <source>
        <dbReference type="PROSITE" id="PS50850"/>
    </source>
</evidence>
<evidence type="ECO:0000313" key="8">
    <source>
        <dbReference type="Proteomes" id="UP000517916"/>
    </source>
</evidence>
<dbReference type="Proteomes" id="UP000517916">
    <property type="component" value="Unassembled WGS sequence"/>
</dbReference>
<dbReference type="RefSeq" id="WP_318296259.1">
    <property type="nucleotide sequence ID" value="NZ_BAAABQ010000059.1"/>
</dbReference>
<comment type="caution">
    <text evidence="7">The sequence shown here is derived from an EMBL/GenBank/DDBJ whole genome shotgun (WGS) entry which is preliminary data.</text>
</comment>
<dbReference type="InterPro" id="IPR052524">
    <property type="entry name" value="MFS_Cyanate_Porter"/>
</dbReference>
<dbReference type="PANTHER" id="PTHR23523:SF2">
    <property type="entry name" value="2-NITROIMIDAZOLE TRANSPORTER"/>
    <property type="match status" value="1"/>
</dbReference>
<keyword evidence="4 5" id="KW-0472">Membrane</keyword>
<evidence type="ECO:0000256" key="2">
    <source>
        <dbReference type="ARBA" id="ARBA00022692"/>
    </source>
</evidence>
<feature type="transmembrane region" description="Helical" evidence="5">
    <location>
        <begin position="128"/>
        <end position="150"/>
    </location>
</feature>
<dbReference type="PANTHER" id="PTHR23523">
    <property type="match status" value="1"/>
</dbReference>
<dbReference type="SUPFAM" id="SSF103473">
    <property type="entry name" value="MFS general substrate transporter"/>
    <property type="match status" value="1"/>
</dbReference>
<reference evidence="7 8" key="1">
    <citation type="submission" date="2020-08" db="EMBL/GenBank/DDBJ databases">
        <title>Genomic Encyclopedia of Archaeal and Bacterial Type Strains, Phase II (KMG-II): from individual species to whole genera.</title>
        <authorList>
            <person name="Goeker M."/>
        </authorList>
    </citation>
    <scope>NUCLEOTIDE SEQUENCE [LARGE SCALE GENOMIC DNA]</scope>
    <source>
        <strain evidence="7 8">DSM 43850</strain>
    </source>
</reference>
<feature type="transmembrane region" description="Helical" evidence="5">
    <location>
        <begin position="243"/>
        <end position="262"/>
    </location>
</feature>
<feature type="transmembrane region" description="Helical" evidence="5">
    <location>
        <begin position="97"/>
        <end position="116"/>
    </location>
</feature>